<protein>
    <recommendedName>
        <fullName evidence="10">Sphingomyelin synthase-like domain-containing protein</fullName>
    </recommendedName>
</protein>
<dbReference type="GO" id="GO:0046513">
    <property type="term" value="P:ceramide biosynthetic process"/>
    <property type="evidence" value="ECO:0007669"/>
    <property type="project" value="TreeGrafter"/>
</dbReference>
<dbReference type="AlphaFoldDB" id="A0A024GAV1"/>
<dbReference type="Pfam" id="PF14360">
    <property type="entry name" value="PAP2_C"/>
    <property type="match status" value="1"/>
</dbReference>
<dbReference type="InterPro" id="IPR045221">
    <property type="entry name" value="Sphingomyelin_synth-like"/>
</dbReference>
<accession>A0A024GAV1</accession>
<comment type="similarity">
    <text evidence="2">Belongs to the sphingomyelin synthase family.</text>
</comment>
<dbReference type="EMBL" id="CAIX01000059">
    <property type="protein sequence ID" value="CCI43986.1"/>
    <property type="molecule type" value="Genomic_DNA"/>
</dbReference>
<feature type="transmembrane region" description="Helical" evidence="9">
    <location>
        <begin position="127"/>
        <end position="144"/>
    </location>
</feature>
<dbReference type="GO" id="GO:0033188">
    <property type="term" value="F:sphingomyelin synthase activity"/>
    <property type="evidence" value="ECO:0007669"/>
    <property type="project" value="TreeGrafter"/>
</dbReference>
<feature type="transmembrane region" description="Helical" evidence="9">
    <location>
        <begin position="331"/>
        <end position="349"/>
    </location>
</feature>
<evidence type="ECO:0000259" key="10">
    <source>
        <dbReference type="Pfam" id="PF14360"/>
    </source>
</evidence>
<dbReference type="PANTHER" id="PTHR21290:SF62">
    <property type="entry name" value="PHOSPHATIDYLINOSITOL:CERAMIDE INOSITOLPHOSPHOTRANSFERASE 1-RELATED"/>
    <property type="match status" value="1"/>
</dbReference>
<evidence type="ECO:0000313" key="12">
    <source>
        <dbReference type="Proteomes" id="UP000053237"/>
    </source>
</evidence>
<organism evidence="11 12">
    <name type="scientific">Albugo candida</name>
    <dbReference type="NCBI Taxonomy" id="65357"/>
    <lineage>
        <taxon>Eukaryota</taxon>
        <taxon>Sar</taxon>
        <taxon>Stramenopiles</taxon>
        <taxon>Oomycota</taxon>
        <taxon>Peronosporomycetes</taxon>
        <taxon>Albuginales</taxon>
        <taxon>Albuginaceae</taxon>
        <taxon>Albugo</taxon>
    </lineage>
</organism>
<feature type="transmembrane region" description="Helical" evidence="9">
    <location>
        <begin position="165"/>
        <end position="185"/>
    </location>
</feature>
<feature type="transmembrane region" description="Helical" evidence="9">
    <location>
        <begin position="93"/>
        <end position="115"/>
    </location>
</feature>
<dbReference type="STRING" id="65357.A0A024GAV1"/>
<evidence type="ECO:0000256" key="3">
    <source>
        <dbReference type="ARBA" id="ARBA00022679"/>
    </source>
</evidence>
<sequence>MSGPVTSLAVENSKYPHDPTESEECLIQVISSPVTKFNAQDGSLSDQSYCNQHTKPTVKSSPSRWSVCTSQSNRSGRTIFAEPNVKISELGEFLFFTVMFGLIVVLAVSDWIFLFKYVIEPEVFSERIQWAAIWIVSTFGLVQFRQIIHSRMDPNMRVLAEHGELFILVSLIMVFSANIAFYFHIPSVTPLHDLGFVLVPEQTLHSPWRPISDILTTLVPVVFFVQSCWLSRENRCRILTSFFRIATVAYFLRMCTISLTSLPGPAPHCRPGYVEYRPPETWIDIVTSVGPIYGNYKSCGDLIFSGHMAFSTTAILLYLRVLDRYHIGYSRLRWFIAVIYLFGLSGLLLAGRKHYTVDVILGVMIAALSYFHFEHGWIPLAIQYPDGLIAYRVRYKNSIQYDDEGDAIAVVEENDLAVVGARKLERMV</sequence>
<dbReference type="FunCoup" id="A0A024GAV1">
    <property type="interactions" value="1"/>
</dbReference>
<evidence type="ECO:0000313" key="11">
    <source>
        <dbReference type="EMBL" id="CCI43986.1"/>
    </source>
</evidence>
<evidence type="ECO:0000256" key="4">
    <source>
        <dbReference type="ARBA" id="ARBA00022692"/>
    </source>
</evidence>
<dbReference type="GO" id="GO:0005886">
    <property type="term" value="C:plasma membrane"/>
    <property type="evidence" value="ECO:0007669"/>
    <property type="project" value="TreeGrafter"/>
</dbReference>
<proteinExistence type="inferred from homology"/>
<keyword evidence="6 9" id="KW-1133">Transmembrane helix</keyword>
<reference evidence="11 12" key="1">
    <citation type="submission" date="2012-05" db="EMBL/GenBank/DDBJ databases">
        <title>Recombination and specialization in a pathogen metapopulation.</title>
        <authorList>
            <person name="Gardiner A."/>
            <person name="Kemen E."/>
            <person name="Schultz-Larsen T."/>
            <person name="MacLean D."/>
            <person name="Van Oosterhout C."/>
            <person name="Jones J.D.G."/>
        </authorList>
    </citation>
    <scope>NUCLEOTIDE SEQUENCE [LARGE SCALE GENOMIC DNA]</scope>
    <source>
        <strain evidence="11 12">Ac Nc2</strain>
    </source>
</reference>
<dbReference type="InParanoid" id="A0A024GAV1"/>
<evidence type="ECO:0000256" key="8">
    <source>
        <dbReference type="ARBA" id="ARBA00023136"/>
    </source>
</evidence>
<dbReference type="GO" id="GO:0005789">
    <property type="term" value="C:endoplasmic reticulum membrane"/>
    <property type="evidence" value="ECO:0007669"/>
    <property type="project" value="TreeGrafter"/>
</dbReference>
<keyword evidence="12" id="KW-1185">Reference proteome</keyword>
<keyword evidence="3" id="KW-0808">Transferase</keyword>
<feature type="transmembrane region" description="Helical" evidence="9">
    <location>
        <begin position="302"/>
        <end position="319"/>
    </location>
</feature>
<gene>
    <name evidence="11" type="ORF">BN9_047700</name>
</gene>
<dbReference type="GO" id="GO:0047493">
    <property type="term" value="F:ceramide cholinephosphotransferase activity"/>
    <property type="evidence" value="ECO:0007669"/>
    <property type="project" value="TreeGrafter"/>
</dbReference>
<feature type="transmembrane region" description="Helical" evidence="9">
    <location>
        <begin position="211"/>
        <end position="230"/>
    </location>
</feature>
<dbReference type="OrthoDB" id="422827at2759"/>
<feature type="domain" description="Sphingomyelin synthase-like" evidence="10">
    <location>
        <begin position="298"/>
        <end position="375"/>
    </location>
</feature>
<dbReference type="InterPro" id="IPR025749">
    <property type="entry name" value="Sphingomyelin_synth-like_dom"/>
</dbReference>
<keyword evidence="7" id="KW-0443">Lipid metabolism</keyword>
<evidence type="ECO:0000256" key="2">
    <source>
        <dbReference type="ARBA" id="ARBA00005441"/>
    </source>
</evidence>
<keyword evidence="8 9" id="KW-0472">Membrane</keyword>
<evidence type="ECO:0000256" key="7">
    <source>
        <dbReference type="ARBA" id="ARBA00023098"/>
    </source>
</evidence>
<dbReference type="GO" id="GO:0000139">
    <property type="term" value="C:Golgi membrane"/>
    <property type="evidence" value="ECO:0007669"/>
    <property type="project" value="TreeGrafter"/>
</dbReference>
<dbReference type="CDD" id="cd01610">
    <property type="entry name" value="PAP2_like"/>
    <property type="match status" value="1"/>
</dbReference>
<evidence type="ECO:0000256" key="1">
    <source>
        <dbReference type="ARBA" id="ARBA00004141"/>
    </source>
</evidence>
<evidence type="ECO:0000256" key="5">
    <source>
        <dbReference type="ARBA" id="ARBA00022919"/>
    </source>
</evidence>
<name>A0A024GAV1_9STRA</name>
<dbReference type="Proteomes" id="UP000053237">
    <property type="component" value="Unassembled WGS sequence"/>
</dbReference>
<dbReference type="PANTHER" id="PTHR21290">
    <property type="entry name" value="SPHINGOMYELIN SYNTHETASE"/>
    <property type="match status" value="1"/>
</dbReference>
<keyword evidence="5" id="KW-0746">Sphingolipid metabolism</keyword>
<comment type="subcellular location">
    <subcellularLocation>
        <location evidence="1">Membrane</location>
        <topology evidence="1">Multi-pass membrane protein</topology>
    </subcellularLocation>
</comment>
<comment type="caution">
    <text evidence="11">The sequence shown here is derived from an EMBL/GenBank/DDBJ whole genome shotgun (WGS) entry which is preliminary data.</text>
</comment>
<evidence type="ECO:0000256" key="9">
    <source>
        <dbReference type="SAM" id="Phobius"/>
    </source>
</evidence>
<feature type="transmembrane region" description="Helical" evidence="9">
    <location>
        <begin position="355"/>
        <end position="373"/>
    </location>
</feature>
<keyword evidence="4 9" id="KW-0812">Transmembrane</keyword>
<evidence type="ECO:0000256" key="6">
    <source>
        <dbReference type="ARBA" id="ARBA00022989"/>
    </source>
</evidence>
<feature type="transmembrane region" description="Helical" evidence="9">
    <location>
        <begin position="242"/>
        <end position="262"/>
    </location>
</feature>